<accession>A0A7W6KJ84</accession>
<feature type="compositionally biased region" description="Polar residues" evidence="1">
    <location>
        <begin position="309"/>
        <end position="332"/>
    </location>
</feature>
<gene>
    <name evidence="2" type="ORF">GGR30_001936</name>
</gene>
<evidence type="ECO:0000313" key="3">
    <source>
        <dbReference type="Proteomes" id="UP000530571"/>
    </source>
</evidence>
<feature type="region of interest" description="Disordered" evidence="1">
    <location>
        <begin position="297"/>
        <end position="415"/>
    </location>
</feature>
<dbReference type="InterPro" id="IPR031482">
    <property type="entry name" value="CBP_BcsN"/>
</dbReference>
<evidence type="ECO:0000313" key="2">
    <source>
        <dbReference type="EMBL" id="MBB4122010.1"/>
    </source>
</evidence>
<dbReference type="Proteomes" id="UP000530571">
    <property type="component" value="Unassembled WGS sequence"/>
</dbReference>
<dbReference type="EMBL" id="JACIDZ010000005">
    <property type="protein sequence ID" value="MBB4122010.1"/>
    <property type="molecule type" value="Genomic_DNA"/>
</dbReference>
<feature type="region of interest" description="Disordered" evidence="1">
    <location>
        <begin position="240"/>
        <end position="273"/>
    </location>
</feature>
<name>A0A7W6KJ84_9HYPH</name>
<feature type="compositionally biased region" description="Low complexity" evidence="1">
    <location>
        <begin position="256"/>
        <end position="271"/>
    </location>
</feature>
<evidence type="ECO:0008006" key="4">
    <source>
        <dbReference type="Google" id="ProtNLM"/>
    </source>
</evidence>
<dbReference type="AlphaFoldDB" id="A0A7W6KJ84"/>
<sequence>MMNAIAYQIRTGCRAALALIGVGLLAGCAGNLMPYTANVRNLMPEEAVVMPPPGGPAIISVLETQYSNAIDQRILLRTDARTPGQNYINAIFFGTRNYSPMNGRALDYRAVTDLRVDEEMREELSGVRMTQSPYYVQNNYGPFGYAFGYGRGDDLCMYGWQQIRPGRDTRAAFGQAGTIQIRVRFCESGASEDDLLGIMYGYTVNAAVEAYGWNPYGEQAAPPPLLGETGAPVYPRRAYDDRSERVADTEKVLSGSTTRSTTTRTTTTTTRAAAPVATGDEISVDVVRLPPGSLPSGGYVNVPPAPGLSPSSVTSPQGALPATGSSLPTPGRQTPAATPAPASASSTTAPAAASSSAASPAAATRSIPVPARPAASATTSAAPTAAATRAPATTTRSIPTPPCRLLPGSTTVSCE</sequence>
<organism evidence="2 3">
    <name type="scientific">Martelella radicis</name>
    <dbReference type="NCBI Taxonomy" id="1397476"/>
    <lineage>
        <taxon>Bacteria</taxon>
        <taxon>Pseudomonadati</taxon>
        <taxon>Pseudomonadota</taxon>
        <taxon>Alphaproteobacteria</taxon>
        <taxon>Hyphomicrobiales</taxon>
        <taxon>Aurantimonadaceae</taxon>
        <taxon>Martelella</taxon>
    </lineage>
</organism>
<dbReference type="Pfam" id="PF17038">
    <property type="entry name" value="CBP_BcsN"/>
    <property type="match status" value="1"/>
</dbReference>
<feature type="compositionally biased region" description="Low complexity" evidence="1">
    <location>
        <begin position="372"/>
        <end position="398"/>
    </location>
</feature>
<feature type="compositionally biased region" description="Low complexity" evidence="1">
    <location>
        <begin position="334"/>
        <end position="364"/>
    </location>
</feature>
<evidence type="ECO:0000256" key="1">
    <source>
        <dbReference type="SAM" id="MobiDB-lite"/>
    </source>
</evidence>
<proteinExistence type="predicted"/>
<comment type="caution">
    <text evidence="2">The sequence shown here is derived from an EMBL/GenBank/DDBJ whole genome shotgun (WGS) entry which is preliminary data.</text>
</comment>
<protein>
    <recommendedName>
        <fullName evidence="4">Cellulose biosynthesis protein BcsN</fullName>
    </recommendedName>
</protein>
<reference evidence="2 3" key="1">
    <citation type="submission" date="2020-08" db="EMBL/GenBank/DDBJ databases">
        <title>Genomic Encyclopedia of Type Strains, Phase IV (KMG-IV): sequencing the most valuable type-strain genomes for metagenomic binning, comparative biology and taxonomic classification.</title>
        <authorList>
            <person name="Goeker M."/>
        </authorList>
    </citation>
    <scope>NUCLEOTIDE SEQUENCE [LARGE SCALE GENOMIC DNA]</scope>
    <source>
        <strain evidence="2 3">DSM 28101</strain>
    </source>
</reference>
<keyword evidence="3" id="KW-1185">Reference proteome</keyword>
<feature type="compositionally biased region" description="Basic and acidic residues" evidence="1">
    <location>
        <begin position="240"/>
        <end position="251"/>
    </location>
</feature>
<dbReference type="RefSeq" id="WP_183485475.1">
    <property type="nucleotide sequence ID" value="NZ_JACIDZ010000005.1"/>
</dbReference>